<dbReference type="Gene3D" id="3.40.50.2000">
    <property type="entry name" value="Glycogen Phosphorylase B"/>
    <property type="match status" value="2"/>
</dbReference>
<dbReference type="AlphaFoldDB" id="A0A6N7X9W3"/>
<accession>A0A6N7X9W3</accession>
<proteinExistence type="predicted"/>
<dbReference type="CDD" id="cd03801">
    <property type="entry name" value="GT4_PimA-like"/>
    <property type="match status" value="1"/>
</dbReference>
<evidence type="ECO:0000313" key="2">
    <source>
        <dbReference type="EMBL" id="MST72322.1"/>
    </source>
</evidence>
<dbReference type="Proteomes" id="UP000469325">
    <property type="component" value="Unassembled WGS sequence"/>
</dbReference>
<dbReference type="SUPFAM" id="SSF53756">
    <property type="entry name" value="UDP-Glycosyltransferase/glycogen phosphorylase"/>
    <property type="match status" value="1"/>
</dbReference>
<protein>
    <submittedName>
        <fullName evidence="2">Glycosyltransferase family 4 protein</fullName>
    </submittedName>
</protein>
<comment type="caution">
    <text evidence="2">The sequence shown here is derived from an EMBL/GenBank/DDBJ whole genome shotgun (WGS) entry which is preliminary data.</text>
</comment>
<evidence type="ECO:0000259" key="1">
    <source>
        <dbReference type="Pfam" id="PF00534"/>
    </source>
</evidence>
<dbReference type="RefSeq" id="WP_154434283.1">
    <property type="nucleotide sequence ID" value="NZ_VUNC01000002.1"/>
</dbReference>
<reference evidence="2 3" key="1">
    <citation type="submission" date="2019-08" db="EMBL/GenBank/DDBJ databases">
        <title>In-depth cultivation of the pig gut microbiome towards novel bacterial diversity and tailored functional studies.</title>
        <authorList>
            <person name="Wylensek D."/>
            <person name="Hitch T.C.A."/>
            <person name="Clavel T."/>
        </authorList>
    </citation>
    <scope>NUCLEOTIDE SEQUENCE [LARGE SCALE GENOMIC DNA]</scope>
    <source>
        <strain evidence="2 3">CA-Schmier-601-WT-1</strain>
    </source>
</reference>
<evidence type="ECO:0000313" key="3">
    <source>
        <dbReference type="Proteomes" id="UP000469325"/>
    </source>
</evidence>
<name>A0A6N7X9W3_9ACTN</name>
<dbReference type="EMBL" id="VUNC01000002">
    <property type="protein sequence ID" value="MST72322.1"/>
    <property type="molecule type" value="Genomic_DNA"/>
</dbReference>
<keyword evidence="3" id="KW-1185">Reference proteome</keyword>
<sequence length="338" mass="37230">MRVLILGDAQGNSGPSNVHKELLKHWPRQDEVDFVRAQDRVGFIREGLAKGRKADVVLSPLLNFAMICTQDALRLMGKPVVCFNHGYVAFENEINALGHSQWWVNRYKAALRSANLVVANSALQERFVLSYQPELEGRMAHILLGIERFEQEEPCPADGTPIVSVSGGSRAIKGNDVVARAVGILRSRGTDCRLRVYGCVDADMPWLSELENGDASRVMGQVDHGRFVDGLNQSSLFVMDSRHEPFGLSALDALRAGCSVLISKDCGVLEALSPKGSDVIKDCENAEEVAEKMAYLLEHSNAKRLYESINFDAMSWDVQVGKLRDMCVEVAARKGGAR</sequence>
<dbReference type="InterPro" id="IPR001296">
    <property type="entry name" value="Glyco_trans_1"/>
</dbReference>
<organism evidence="2 3">
    <name type="scientific">Olsenella porci</name>
    <dbReference type="NCBI Taxonomy" id="2652279"/>
    <lineage>
        <taxon>Bacteria</taxon>
        <taxon>Bacillati</taxon>
        <taxon>Actinomycetota</taxon>
        <taxon>Coriobacteriia</taxon>
        <taxon>Coriobacteriales</taxon>
        <taxon>Atopobiaceae</taxon>
        <taxon>Olsenella</taxon>
    </lineage>
</organism>
<dbReference type="PANTHER" id="PTHR12526">
    <property type="entry name" value="GLYCOSYLTRANSFERASE"/>
    <property type="match status" value="1"/>
</dbReference>
<keyword evidence="2" id="KW-0808">Transferase</keyword>
<gene>
    <name evidence="2" type="ORF">FYJ68_04260</name>
</gene>
<dbReference type="GO" id="GO:0016757">
    <property type="term" value="F:glycosyltransferase activity"/>
    <property type="evidence" value="ECO:0007669"/>
    <property type="project" value="InterPro"/>
</dbReference>
<dbReference type="Pfam" id="PF00534">
    <property type="entry name" value="Glycos_transf_1"/>
    <property type="match status" value="1"/>
</dbReference>
<feature type="domain" description="Glycosyl transferase family 1" evidence="1">
    <location>
        <begin position="158"/>
        <end position="301"/>
    </location>
</feature>